<dbReference type="AlphaFoldDB" id="A7T474"/>
<dbReference type="EMBL" id="DS470797">
    <property type="protein sequence ID" value="EDO29239.1"/>
    <property type="molecule type" value="Genomic_DNA"/>
</dbReference>
<dbReference type="InParanoid" id="A7T474"/>
<name>A7T474_NEMVE</name>
<gene>
    <name evidence="2" type="ORF">NEMVEDRAFT_v1g222086</name>
</gene>
<feature type="compositionally biased region" description="Low complexity" evidence="1">
    <location>
        <begin position="311"/>
        <end position="325"/>
    </location>
</feature>
<keyword evidence="3" id="KW-1185">Reference proteome</keyword>
<sequence length="501" mass="54513">MASVAQAHREFALNGHFDVHVVRTHMPRGGGRIRYGQGPRGVDLGRWRKNSKSVVRIYHRDGMCAARAIVVGLAHVRGDPLFANQKIYNPSKGSPSLPIQTERARALHLVAGVPLLACTLEEIAQFQTYLAPQGIQLNVVSRSHFNSLVYTGEVREVVHHLYLYYAEGHYDYVTKVHRVLGHTYFSETCNKGYSSRQNPCHGLCRSCGLVGCSLPLLRLLEGNVIPTRRDVEEDFVAGDGLGRSIVAPLAHGQGSVGVGHGEEVNALVGTDRGGKPSRDASPRSWKPSSTPPAIPGATSTSTSTPAPPTTAAPHPRAQSPSHSGLLSGGGPHPRGTRGKRKNDKTKPDLEDSTLPPDVRMQRYAQLYNEYRAMGRLAQLPGASKAAQAPPPQPTAAATPLPEPEPEPNLDLPVPPPETPRKRPRSLTPLLTKKMGKRQPMRKAKAGPNLGPSPPSTLPDLAESLAQLRRKKMKPILKAVKKWSRYRNNNNNNKTKTKTLLS</sequence>
<evidence type="ECO:0000313" key="3">
    <source>
        <dbReference type="Proteomes" id="UP000001593"/>
    </source>
</evidence>
<feature type="compositionally biased region" description="Basic residues" evidence="1">
    <location>
        <begin position="334"/>
        <end position="343"/>
    </location>
</feature>
<evidence type="ECO:0000313" key="2">
    <source>
        <dbReference type="EMBL" id="EDO29239.1"/>
    </source>
</evidence>
<dbReference type="eggNOG" id="ENOG502SFR4">
    <property type="taxonomic scope" value="Eukaryota"/>
</dbReference>
<feature type="region of interest" description="Disordered" evidence="1">
    <location>
        <begin position="378"/>
        <end position="459"/>
    </location>
</feature>
<proteinExistence type="predicted"/>
<dbReference type="HOGENOM" id="CLU_544349_0_0_1"/>
<accession>A7T474</accession>
<reference evidence="2 3" key="1">
    <citation type="journal article" date="2007" name="Science">
        <title>Sea anemone genome reveals ancestral eumetazoan gene repertoire and genomic organization.</title>
        <authorList>
            <person name="Putnam N.H."/>
            <person name="Srivastava M."/>
            <person name="Hellsten U."/>
            <person name="Dirks B."/>
            <person name="Chapman J."/>
            <person name="Salamov A."/>
            <person name="Terry A."/>
            <person name="Shapiro H."/>
            <person name="Lindquist E."/>
            <person name="Kapitonov V.V."/>
            <person name="Jurka J."/>
            <person name="Genikhovich G."/>
            <person name="Grigoriev I.V."/>
            <person name="Lucas S.M."/>
            <person name="Steele R.E."/>
            <person name="Finnerty J.R."/>
            <person name="Technau U."/>
            <person name="Martindale M.Q."/>
            <person name="Rokhsar D.S."/>
        </authorList>
    </citation>
    <scope>NUCLEOTIDE SEQUENCE [LARGE SCALE GENOMIC DNA]</scope>
    <source>
        <strain evidence="3">CH2 X CH6</strain>
    </source>
</reference>
<evidence type="ECO:0000256" key="1">
    <source>
        <dbReference type="SAM" id="MobiDB-lite"/>
    </source>
</evidence>
<organism evidence="2 3">
    <name type="scientific">Nematostella vectensis</name>
    <name type="common">Starlet sea anemone</name>
    <dbReference type="NCBI Taxonomy" id="45351"/>
    <lineage>
        <taxon>Eukaryota</taxon>
        <taxon>Metazoa</taxon>
        <taxon>Cnidaria</taxon>
        <taxon>Anthozoa</taxon>
        <taxon>Hexacorallia</taxon>
        <taxon>Actiniaria</taxon>
        <taxon>Edwardsiidae</taxon>
        <taxon>Nematostella</taxon>
    </lineage>
</organism>
<feature type="compositionally biased region" description="Basic and acidic residues" evidence="1">
    <location>
        <begin position="272"/>
        <end position="281"/>
    </location>
</feature>
<feature type="compositionally biased region" description="Basic residues" evidence="1">
    <location>
        <begin position="433"/>
        <end position="444"/>
    </location>
</feature>
<protein>
    <submittedName>
        <fullName evidence="2">Uncharacterized protein</fullName>
    </submittedName>
</protein>
<dbReference type="Proteomes" id="UP000001593">
    <property type="component" value="Unassembled WGS sequence"/>
</dbReference>
<feature type="compositionally biased region" description="Low complexity" evidence="1">
    <location>
        <begin position="295"/>
        <end position="304"/>
    </location>
</feature>
<feature type="region of interest" description="Disordered" evidence="1">
    <location>
        <begin position="266"/>
        <end position="360"/>
    </location>
</feature>